<comment type="caution">
    <text evidence="3">The sequence shown here is derived from an EMBL/GenBank/DDBJ whole genome shotgun (WGS) entry which is preliminary data.</text>
</comment>
<name>A0A6L2JBR8_TANCI</name>
<feature type="compositionally biased region" description="Polar residues" evidence="1">
    <location>
        <begin position="198"/>
        <end position="207"/>
    </location>
</feature>
<protein>
    <submittedName>
        <fullName evidence="3">Ribonuclease H-like domain-containing protein</fullName>
    </submittedName>
</protein>
<dbReference type="InterPro" id="IPR013103">
    <property type="entry name" value="RVT_2"/>
</dbReference>
<feature type="compositionally biased region" description="Low complexity" evidence="1">
    <location>
        <begin position="175"/>
        <end position="189"/>
    </location>
</feature>
<sequence>MVGSDDTTQAKKTVVNEKPYSITNIKTYIPLVLDLNELNYDSWSELFTSKVLEYVILSKEQIIEQLIMLKNGTNLTHVELSNLSITNYFSKINRLADLLANIDALVDDKNLVYYAINGLGEKYEQVAGIIRHRDPLPTFARTQSMQLLEESRLARKSNRPSARDSTSSSPHVLLASGNGNNNNRGSASRVMHGARITFSPTKPTQMSYAPRPCSMSNPPQPTTNLNIPQTSYPPPNITTTFRSRWVLGPAPRLAHVTQPTGHAVFSPSGPSTYTTGPLNDGSLSRYKARLVANERSQQQGIYCDKTFSLVVKPTTIHTVLSLAVSHQWPIHQLDVKNAFLYSHLSETVYMHQPPGFVDPAHPHHVCLLQKSLYGLKQAPRAWFQHFAIYAIRVGFQHSQTDSFVFIFQHGNDIAYLLIYVDDIILTTSSSDLLKRIIFSLHVEFSMTDLGPLNYFIRISAQRTSSGLFLTQAKYAREVLERAGMMNCNPCKTPADTKSKLGPDGDPVCLYMHDPREPHLFAMKRILHYLRGTLDHGLQLYVSYTSQLIACFDADWAGCLITQRSTPGYCVFLGDNLITWSSKRQHVTSRSSAEAEYRGVANDVAETAWVRNLLRELLMPLRTSTLVYCDNVSVVYLSCNPVQHQRTKHIEIDIHFVRDFVATGHVRVLHVPSRYQFANIFTKGLPSSLFAEFHSSLSVRPPLAPTAKAY</sequence>
<organism evidence="3">
    <name type="scientific">Tanacetum cinerariifolium</name>
    <name type="common">Dalmatian daisy</name>
    <name type="synonym">Chrysanthemum cinerariifolium</name>
    <dbReference type="NCBI Taxonomy" id="118510"/>
    <lineage>
        <taxon>Eukaryota</taxon>
        <taxon>Viridiplantae</taxon>
        <taxon>Streptophyta</taxon>
        <taxon>Embryophyta</taxon>
        <taxon>Tracheophyta</taxon>
        <taxon>Spermatophyta</taxon>
        <taxon>Magnoliopsida</taxon>
        <taxon>eudicotyledons</taxon>
        <taxon>Gunneridae</taxon>
        <taxon>Pentapetalae</taxon>
        <taxon>asterids</taxon>
        <taxon>campanulids</taxon>
        <taxon>Asterales</taxon>
        <taxon>Asteraceae</taxon>
        <taxon>Asteroideae</taxon>
        <taxon>Anthemideae</taxon>
        <taxon>Anthemidinae</taxon>
        <taxon>Tanacetum</taxon>
    </lineage>
</organism>
<evidence type="ECO:0000259" key="2">
    <source>
        <dbReference type="Pfam" id="PF07727"/>
    </source>
</evidence>
<feature type="compositionally biased region" description="Polar residues" evidence="1">
    <location>
        <begin position="159"/>
        <end position="170"/>
    </location>
</feature>
<dbReference type="PANTHER" id="PTHR11439">
    <property type="entry name" value="GAG-POL-RELATED RETROTRANSPOSON"/>
    <property type="match status" value="1"/>
</dbReference>
<accession>A0A6L2JBR8</accession>
<gene>
    <name evidence="3" type="ORF">Tci_005383</name>
</gene>
<dbReference type="InterPro" id="IPR043502">
    <property type="entry name" value="DNA/RNA_pol_sf"/>
</dbReference>
<dbReference type="CDD" id="cd09272">
    <property type="entry name" value="RNase_HI_RT_Ty1"/>
    <property type="match status" value="1"/>
</dbReference>
<proteinExistence type="predicted"/>
<dbReference type="AlphaFoldDB" id="A0A6L2JBR8"/>
<dbReference type="SUPFAM" id="SSF56672">
    <property type="entry name" value="DNA/RNA polymerases"/>
    <property type="match status" value="1"/>
</dbReference>
<feature type="domain" description="Reverse transcriptase Ty1/copia-type" evidence="2">
    <location>
        <begin position="282"/>
        <end position="494"/>
    </location>
</feature>
<reference evidence="3" key="1">
    <citation type="journal article" date="2019" name="Sci. Rep.">
        <title>Draft genome of Tanacetum cinerariifolium, the natural source of mosquito coil.</title>
        <authorList>
            <person name="Yamashiro T."/>
            <person name="Shiraishi A."/>
            <person name="Satake H."/>
            <person name="Nakayama K."/>
        </authorList>
    </citation>
    <scope>NUCLEOTIDE SEQUENCE</scope>
</reference>
<evidence type="ECO:0000256" key="1">
    <source>
        <dbReference type="SAM" id="MobiDB-lite"/>
    </source>
</evidence>
<dbReference type="Pfam" id="PF07727">
    <property type="entry name" value="RVT_2"/>
    <property type="match status" value="1"/>
</dbReference>
<feature type="region of interest" description="Disordered" evidence="1">
    <location>
        <begin position="151"/>
        <end position="218"/>
    </location>
</feature>
<dbReference type="EMBL" id="BKCJ010000461">
    <property type="protein sequence ID" value="GEU33405.1"/>
    <property type="molecule type" value="Genomic_DNA"/>
</dbReference>
<dbReference type="PANTHER" id="PTHR11439:SF524">
    <property type="entry name" value="RNA-DIRECTED DNA POLYMERASE, PROTEIN KINASE RLK-PELLE-DLSV FAMILY"/>
    <property type="match status" value="1"/>
</dbReference>
<evidence type="ECO:0000313" key="3">
    <source>
        <dbReference type="EMBL" id="GEU33405.1"/>
    </source>
</evidence>